<dbReference type="PANTHER" id="PTHR42942:SF1">
    <property type="entry name" value="ALKYLTRANSFERASE-LIKE PROTEIN 1"/>
    <property type="match status" value="1"/>
</dbReference>
<dbReference type="InterPro" id="IPR036388">
    <property type="entry name" value="WH-like_DNA-bd_sf"/>
</dbReference>
<dbReference type="CDD" id="cd06445">
    <property type="entry name" value="ATase"/>
    <property type="match status" value="1"/>
</dbReference>
<dbReference type="Pfam" id="PF01035">
    <property type="entry name" value="DNA_binding_1"/>
    <property type="match status" value="1"/>
</dbReference>
<dbReference type="InterPro" id="IPR036217">
    <property type="entry name" value="MethylDNA_cys_MeTrfase_DNAb"/>
</dbReference>
<dbReference type="SUPFAM" id="SSF46767">
    <property type="entry name" value="Methylated DNA-protein cysteine methyltransferase, C-terminal domain"/>
    <property type="match status" value="1"/>
</dbReference>
<keyword evidence="3" id="KW-0808">Transferase</keyword>
<keyword evidence="1" id="KW-0227">DNA damage</keyword>
<dbReference type="InterPro" id="IPR014048">
    <property type="entry name" value="MethylDNA_cys_MeTrfase_DNA-bd"/>
</dbReference>
<keyword evidence="4" id="KW-1185">Reference proteome</keyword>
<dbReference type="GO" id="GO:0032259">
    <property type="term" value="P:methylation"/>
    <property type="evidence" value="ECO:0007669"/>
    <property type="project" value="UniProtKB-KW"/>
</dbReference>
<dbReference type="EMBL" id="BMLS01000001">
    <property type="protein sequence ID" value="GGO66625.1"/>
    <property type="molecule type" value="Genomic_DNA"/>
</dbReference>
<dbReference type="InterPro" id="IPR052520">
    <property type="entry name" value="ATL_DNA_repair"/>
</dbReference>
<dbReference type="PANTHER" id="PTHR42942">
    <property type="entry name" value="6-O-METHYLGUANINE DNA METHYLTRANSFERASE"/>
    <property type="match status" value="1"/>
</dbReference>
<evidence type="ECO:0000313" key="4">
    <source>
        <dbReference type="Proteomes" id="UP000606935"/>
    </source>
</evidence>
<dbReference type="Gene3D" id="1.10.10.10">
    <property type="entry name" value="Winged helix-like DNA-binding domain superfamily/Winged helix DNA-binding domain"/>
    <property type="match status" value="1"/>
</dbReference>
<evidence type="ECO:0000259" key="2">
    <source>
        <dbReference type="Pfam" id="PF01035"/>
    </source>
</evidence>
<dbReference type="AlphaFoldDB" id="A0A917YWY5"/>
<evidence type="ECO:0000256" key="1">
    <source>
        <dbReference type="ARBA" id="ARBA00022763"/>
    </source>
</evidence>
<name>A0A917YWY5_9ALTE</name>
<dbReference type="GO" id="GO:0006281">
    <property type="term" value="P:DNA repair"/>
    <property type="evidence" value="ECO:0007669"/>
    <property type="project" value="InterPro"/>
</dbReference>
<gene>
    <name evidence="3" type="primary">adaA</name>
    <name evidence="3" type="ORF">GCM10010982_11250</name>
</gene>
<reference evidence="3" key="2">
    <citation type="submission" date="2020-09" db="EMBL/GenBank/DDBJ databases">
        <authorList>
            <person name="Sun Q."/>
            <person name="Zhou Y."/>
        </authorList>
    </citation>
    <scope>NUCLEOTIDE SEQUENCE</scope>
    <source>
        <strain evidence="3">CGMCC 1.7086</strain>
    </source>
</reference>
<dbReference type="NCBIfam" id="TIGR00589">
    <property type="entry name" value="ogt"/>
    <property type="match status" value="1"/>
</dbReference>
<reference evidence="3" key="1">
    <citation type="journal article" date="2014" name="Int. J. Syst. Evol. Microbiol.">
        <title>Complete genome sequence of Corynebacterium casei LMG S-19264T (=DSM 44701T), isolated from a smear-ripened cheese.</title>
        <authorList>
            <consortium name="US DOE Joint Genome Institute (JGI-PGF)"/>
            <person name="Walter F."/>
            <person name="Albersmeier A."/>
            <person name="Kalinowski J."/>
            <person name="Ruckert C."/>
        </authorList>
    </citation>
    <scope>NUCLEOTIDE SEQUENCE</scope>
    <source>
        <strain evidence="3">CGMCC 1.7086</strain>
    </source>
</reference>
<protein>
    <submittedName>
        <fullName evidence="3">Methylated-DNA--protein-cysteine methyltransferase</fullName>
    </submittedName>
</protein>
<organism evidence="3 4">
    <name type="scientific">Bowmanella pacifica</name>
    <dbReference type="NCBI Taxonomy" id="502051"/>
    <lineage>
        <taxon>Bacteria</taxon>
        <taxon>Pseudomonadati</taxon>
        <taxon>Pseudomonadota</taxon>
        <taxon>Gammaproteobacteria</taxon>
        <taxon>Alteromonadales</taxon>
        <taxon>Alteromonadaceae</taxon>
        <taxon>Bowmanella</taxon>
    </lineage>
</organism>
<proteinExistence type="predicted"/>
<keyword evidence="3" id="KW-0489">Methyltransferase</keyword>
<feature type="domain" description="Methylated-DNA-[protein]-cysteine S-methyltransferase DNA binding" evidence="2">
    <location>
        <begin position="18"/>
        <end position="96"/>
    </location>
</feature>
<dbReference type="GO" id="GO:0008168">
    <property type="term" value="F:methyltransferase activity"/>
    <property type="evidence" value="ECO:0007669"/>
    <property type="project" value="UniProtKB-KW"/>
</dbReference>
<evidence type="ECO:0000313" key="3">
    <source>
        <dbReference type="EMBL" id="GGO66625.1"/>
    </source>
</evidence>
<dbReference type="Proteomes" id="UP000606935">
    <property type="component" value="Unassembled WGS sequence"/>
</dbReference>
<comment type="caution">
    <text evidence="3">The sequence shown here is derived from an EMBL/GenBank/DDBJ whole genome shotgun (WGS) entry which is preliminary data.</text>
</comment>
<accession>A0A917YWY5</accession>
<sequence>MQSDHKAVDMPAATEPYLRIWHTVKLIPVGRVASYGQIADLAGLPGRARMVGKALQAAPKHMQLPWHRVLRSNGHIAFPVGSETAEEQKGRLQSEDIVVLKYRVRLVDYQWQPDLAELLFGLAF</sequence>